<dbReference type="EMBL" id="JBBPBM010000007">
    <property type="protein sequence ID" value="KAK8575655.1"/>
    <property type="molecule type" value="Genomic_DNA"/>
</dbReference>
<proteinExistence type="predicted"/>
<reference evidence="1 2" key="1">
    <citation type="journal article" date="2024" name="G3 (Bethesda)">
        <title>Genome assembly of Hibiscus sabdariffa L. provides insights into metabolisms of medicinal natural products.</title>
        <authorList>
            <person name="Kim T."/>
        </authorList>
    </citation>
    <scope>NUCLEOTIDE SEQUENCE [LARGE SCALE GENOMIC DNA]</scope>
    <source>
        <strain evidence="1">TK-2024</strain>
        <tissue evidence="1">Old leaves</tissue>
    </source>
</reference>
<gene>
    <name evidence="1" type="ORF">V6N12_063323</name>
</gene>
<accession>A0ABR2FBD5</accession>
<protein>
    <submittedName>
        <fullName evidence="1">Uncharacterized protein</fullName>
    </submittedName>
</protein>
<keyword evidence="2" id="KW-1185">Reference proteome</keyword>
<sequence>MPATALLRWWRAALAAEKLKLRIHIEFHPCLGVNNNSTVTFLNRRCGTSTIILYSKHTRLMGRNSDASSRQSSLESMQSDIANLYNPHATKYGLLRQSNLISFDMVWHLQLLLSESGRRPDSRFEVIGYGHADRLERKEFVTCSRKMDPIAHSASAVHLTYNL</sequence>
<comment type="caution">
    <text evidence="1">The sequence shown here is derived from an EMBL/GenBank/DDBJ whole genome shotgun (WGS) entry which is preliminary data.</text>
</comment>
<evidence type="ECO:0000313" key="2">
    <source>
        <dbReference type="Proteomes" id="UP001472677"/>
    </source>
</evidence>
<dbReference type="Proteomes" id="UP001472677">
    <property type="component" value="Unassembled WGS sequence"/>
</dbReference>
<organism evidence="1 2">
    <name type="scientific">Hibiscus sabdariffa</name>
    <name type="common">roselle</name>
    <dbReference type="NCBI Taxonomy" id="183260"/>
    <lineage>
        <taxon>Eukaryota</taxon>
        <taxon>Viridiplantae</taxon>
        <taxon>Streptophyta</taxon>
        <taxon>Embryophyta</taxon>
        <taxon>Tracheophyta</taxon>
        <taxon>Spermatophyta</taxon>
        <taxon>Magnoliopsida</taxon>
        <taxon>eudicotyledons</taxon>
        <taxon>Gunneridae</taxon>
        <taxon>Pentapetalae</taxon>
        <taxon>rosids</taxon>
        <taxon>malvids</taxon>
        <taxon>Malvales</taxon>
        <taxon>Malvaceae</taxon>
        <taxon>Malvoideae</taxon>
        <taxon>Hibiscus</taxon>
    </lineage>
</organism>
<name>A0ABR2FBD5_9ROSI</name>
<evidence type="ECO:0000313" key="1">
    <source>
        <dbReference type="EMBL" id="KAK8575655.1"/>
    </source>
</evidence>